<dbReference type="KEGG" id="ahel:Q31a_19430"/>
<evidence type="ECO:0000313" key="7">
    <source>
        <dbReference type="Proteomes" id="UP000318017"/>
    </source>
</evidence>
<dbReference type="SUPFAM" id="SSF46626">
    <property type="entry name" value="Cytochrome c"/>
    <property type="match status" value="1"/>
</dbReference>
<dbReference type="GO" id="GO:0020037">
    <property type="term" value="F:heme binding"/>
    <property type="evidence" value="ECO:0007669"/>
    <property type="project" value="InterPro"/>
</dbReference>
<dbReference type="Gene3D" id="1.10.760.10">
    <property type="entry name" value="Cytochrome c-like domain"/>
    <property type="match status" value="1"/>
</dbReference>
<dbReference type="PROSITE" id="PS51257">
    <property type="entry name" value="PROKAR_LIPOPROTEIN"/>
    <property type="match status" value="1"/>
</dbReference>
<dbReference type="InterPro" id="IPR009056">
    <property type="entry name" value="Cyt_c-like_dom"/>
</dbReference>
<dbReference type="RefSeq" id="WP_145076693.1">
    <property type="nucleotide sequence ID" value="NZ_CP036298.1"/>
</dbReference>
<dbReference type="Pfam" id="PF00034">
    <property type="entry name" value="Cytochrom_C"/>
    <property type="match status" value="1"/>
</dbReference>
<sequence length="149" mass="16592" precursor="true">MRLLVIPMALVTLAACGCAPDPKSGKGFSLPEGDPVRGQQLFSDLQCTACHTVDGVQFEQPENSEQKMVALGGEKFSVVTYGELVTSIINPSHRFALGYSDTDIKTGDKSKMRTYNDELTISQLSDLVSFLESHYKVREYESTQYYPYY</sequence>
<evidence type="ECO:0000259" key="5">
    <source>
        <dbReference type="PROSITE" id="PS51007"/>
    </source>
</evidence>
<dbReference type="GO" id="GO:0046872">
    <property type="term" value="F:metal ion binding"/>
    <property type="evidence" value="ECO:0007669"/>
    <property type="project" value="UniProtKB-KW"/>
</dbReference>
<dbReference type="EMBL" id="CP036298">
    <property type="protein sequence ID" value="QDV23640.1"/>
    <property type="molecule type" value="Genomic_DNA"/>
</dbReference>
<keyword evidence="2 4" id="KW-0479">Metal-binding</keyword>
<accession>A0A518G514</accession>
<name>A0A518G514_9BACT</name>
<feature type="domain" description="Cytochrome c" evidence="5">
    <location>
        <begin position="33"/>
        <end position="135"/>
    </location>
</feature>
<protein>
    <recommendedName>
        <fullName evidence="5">Cytochrome c domain-containing protein</fullName>
    </recommendedName>
</protein>
<dbReference type="GO" id="GO:0009055">
    <property type="term" value="F:electron transfer activity"/>
    <property type="evidence" value="ECO:0007669"/>
    <property type="project" value="InterPro"/>
</dbReference>
<gene>
    <name evidence="6" type="ORF">Q31a_19430</name>
</gene>
<dbReference type="PROSITE" id="PS51007">
    <property type="entry name" value="CYTC"/>
    <property type="match status" value="1"/>
</dbReference>
<evidence type="ECO:0000256" key="4">
    <source>
        <dbReference type="PROSITE-ProRule" id="PRU00433"/>
    </source>
</evidence>
<dbReference type="InterPro" id="IPR036909">
    <property type="entry name" value="Cyt_c-like_dom_sf"/>
</dbReference>
<proteinExistence type="predicted"/>
<dbReference type="AlphaFoldDB" id="A0A518G514"/>
<reference evidence="6 7" key="1">
    <citation type="submission" date="2019-02" db="EMBL/GenBank/DDBJ databases">
        <title>Deep-cultivation of Planctomycetes and their phenomic and genomic characterization uncovers novel biology.</title>
        <authorList>
            <person name="Wiegand S."/>
            <person name="Jogler M."/>
            <person name="Boedeker C."/>
            <person name="Pinto D."/>
            <person name="Vollmers J."/>
            <person name="Rivas-Marin E."/>
            <person name="Kohn T."/>
            <person name="Peeters S.H."/>
            <person name="Heuer A."/>
            <person name="Rast P."/>
            <person name="Oberbeckmann S."/>
            <person name="Bunk B."/>
            <person name="Jeske O."/>
            <person name="Meyerdierks A."/>
            <person name="Storesund J.E."/>
            <person name="Kallscheuer N."/>
            <person name="Luecker S."/>
            <person name="Lage O.M."/>
            <person name="Pohl T."/>
            <person name="Merkel B.J."/>
            <person name="Hornburger P."/>
            <person name="Mueller R.-W."/>
            <person name="Bruemmer F."/>
            <person name="Labrenz M."/>
            <person name="Spormann A.M."/>
            <person name="Op den Camp H."/>
            <person name="Overmann J."/>
            <person name="Amann R."/>
            <person name="Jetten M.S.M."/>
            <person name="Mascher T."/>
            <person name="Medema M.H."/>
            <person name="Devos D.P."/>
            <person name="Kaster A.-K."/>
            <person name="Ovreas L."/>
            <person name="Rohde M."/>
            <person name="Galperin M.Y."/>
            <person name="Jogler C."/>
        </authorList>
    </citation>
    <scope>NUCLEOTIDE SEQUENCE [LARGE SCALE GENOMIC DNA]</scope>
    <source>
        <strain evidence="6 7">Q31a</strain>
    </source>
</reference>
<evidence type="ECO:0000256" key="3">
    <source>
        <dbReference type="ARBA" id="ARBA00023004"/>
    </source>
</evidence>
<evidence type="ECO:0000256" key="1">
    <source>
        <dbReference type="ARBA" id="ARBA00022617"/>
    </source>
</evidence>
<keyword evidence="7" id="KW-1185">Reference proteome</keyword>
<evidence type="ECO:0000256" key="2">
    <source>
        <dbReference type="ARBA" id="ARBA00022723"/>
    </source>
</evidence>
<keyword evidence="3 4" id="KW-0408">Iron</keyword>
<evidence type="ECO:0000313" key="6">
    <source>
        <dbReference type="EMBL" id="QDV23640.1"/>
    </source>
</evidence>
<organism evidence="6 7">
    <name type="scientific">Aureliella helgolandensis</name>
    <dbReference type="NCBI Taxonomy" id="2527968"/>
    <lineage>
        <taxon>Bacteria</taxon>
        <taxon>Pseudomonadati</taxon>
        <taxon>Planctomycetota</taxon>
        <taxon>Planctomycetia</taxon>
        <taxon>Pirellulales</taxon>
        <taxon>Pirellulaceae</taxon>
        <taxon>Aureliella</taxon>
    </lineage>
</organism>
<dbReference type="Proteomes" id="UP000318017">
    <property type="component" value="Chromosome"/>
</dbReference>
<keyword evidence="1 4" id="KW-0349">Heme</keyword>
<dbReference type="OrthoDB" id="8480010at2"/>